<feature type="compositionally biased region" description="Polar residues" evidence="1">
    <location>
        <begin position="93"/>
        <end position="112"/>
    </location>
</feature>
<accession>A0A7S3ALF3</accession>
<evidence type="ECO:0000256" key="1">
    <source>
        <dbReference type="SAM" id="MobiDB-lite"/>
    </source>
</evidence>
<feature type="compositionally biased region" description="Basic and acidic residues" evidence="1">
    <location>
        <begin position="40"/>
        <end position="49"/>
    </location>
</feature>
<dbReference type="EMBL" id="HBHX01016610">
    <property type="protein sequence ID" value="CAE0108640.1"/>
    <property type="molecule type" value="Transcribed_RNA"/>
</dbReference>
<gene>
    <name evidence="3" type="ORF">HERI1096_LOCUS9300</name>
</gene>
<sequence length="161" mass="18172">MLMKSKYTWSFAAFVLICICLRVLDPWNRIAALVAPMDDEQPRKIERYRKQATQQLEEDDDGYEVDHHQGREDEDEEDEDDHTSGTDDSDESITSSMASRTESACSQSTVQQAERKPRRRPPSTVTEESESEAGSSVISVPRNLRPSKASCLTKCKGLPCD</sequence>
<evidence type="ECO:0000313" key="3">
    <source>
        <dbReference type="EMBL" id="CAE0108640.1"/>
    </source>
</evidence>
<organism evidence="3">
    <name type="scientific">Haptolina ericina</name>
    <dbReference type="NCBI Taxonomy" id="156174"/>
    <lineage>
        <taxon>Eukaryota</taxon>
        <taxon>Haptista</taxon>
        <taxon>Haptophyta</taxon>
        <taxon>Prymnesiophyceae</taxon>
        <taxon>Prymnesiales</taxon>
        <taxon>Prymnesiaceae</taxon>
        <taxon>Haptolina</taxon>
    </lineage>
</organism>
<reference evidence="3" key="1">
    <citation type="submission" date="2021-01" db="EMBL/GenBank/DDBJ databases">
        <authorList>
            <person name="Corre E."/>
            <person name="Pelletier E."/>
            <person name="Niang G."/>
            <person name="Scheremetjew M."/>
            <person name="Finn R."/>
            <person name="Kale V."/>
            <person name="Holt S."/>
            <person name="Cochrane G."/>
            <person name="Meng A."/>
            <person name="Brown T."/>
            <person name="Cohen L."/>
        </authorList>
    </citation>
    <scope>NUCLEOTIDE SEQUENCE</scope>
    <source>
        <strain evidence="3">CCMP281</strain>
    </source>
</reference>
<feature type="chain" id="PRO_5030940993" evidence="2">
    <location>
        <begin position="27"/>
        <end position="161"/>
    </location>
</feature>
<protein>
    <submittedName>
        <fullName evidence="3">Uncharacterized protein</fullName>
    </submittedName>
</protein>
<name>A0A7S3ALF3_9EUKA</name>
<feature type="region of interest" description="Disordered" evidence="1">
    <location>
        <begin position="40"/>
        <end position="148"/>
    </location>
</feature>
<dbReference type="AlphaFoldDB" id="A0A7S3ALF3"/>
<feature type="signal peptide" evidence="2">
    <location>
        <begin position="1"/>
        <end position="26"/>
    </location>
</feature>
<feature type="compositionally biased region" description="Acidic residues" evidence="1">
    <location>
        <begin position="72"/>
        <end position="91"/>
    </location>
</feature>
<keyword evidence="2" id="KW-0732">Signal</keyword>
<proteinExistence type="predicted"/>
<evidence type="ECO:0000256" key="2">
    <source>
        <dbReference type="SAM" id="SignalP"/>
    </source>
</evidence>